<evidence type="ECO:0000256" key="6">
    <source>
        <dbReference type="SAM" id="Phobius"/>
    </source>
</evidence>
<dbReference type="AlphaFoldDB" id="A0A6N8G3W1"/>
<evidence type="ECO:0000256" key="2">
    <source>
        <dbReference type="ARBA" id="ARBA00009773"/>
    </source>
</evidence>
<dbReference type="Pfam" id="PF01594">
    <property type="entry name" value="AI-2E_transport"/>
    <property type="match status" value="1"/>
</dbReference>
<evidence type="ECO:0000256" key="3">
    <source>
        <dbReference type="ARBA" id="ARBA00022692"/>
    </source>
</evidence>
<feature type="transmembrane region" description="Helical" evidence="6">
    <location>
        <begin position="252"/>
        <end position="277"/>
    </location>
</feature>
<keyword evidence="3 6" id="KW-0812">Transmembrane</keyword>
<evidence type="ECO:0008006" key="9">
    <source>
        <dbReference type="Google" id="ProtNLM"/>
    </source>
</evidence>
<evidence type="ECO:0000313" key="7">
    <source>
        <dbReference type="EMBL" id="MUL39514.1"/>
    </source>
</evidence>
<comment type="similarity">
    <text evidence="2">Belongs to the autoinducer-2 exporter (AI-2E) (TC 2.A.86) family.</text>
</comment>
<sequence length="357" mass="38023">MSQQNIWEYLKRLLIAVGIIGLFVVLLLFAWAIIDVLLLIFLGLLLAVVLRTLAKPIARYTPLTAQWSLGVVLLVVVVVIGVGGWFFIPEVLSQSELFVQQLGVGSNQVQKFLAQYSWGQQLLEQVPGGDGQLPISNLLNQFVDAFTLTLEGLANVLFVAFIGIFLAVEPNLYRSGIVSLVPPQGRDRAQEVIAGVVHVLRAWLLGRVISMFAIGVVVAIGLTILNIPLALVLGIITGLLEFIPVVGPILSAVPAVIIAVSQGFMAAVYVAIFYLVVQQLEGNVLTPIVQQKTVSLPPAITLAAVLAMGALFGVLGALVATPLAAVIMALIKMLYVQDILGSPKGARGVSEAGRSPE</sequence>
<name>A0A6N8G3W1_9CHRO</name>
<feature type="transmembrane region" description="Helical" evidence="6">
    <location>
        <begin position="12"/>
        <end position="30"/>
    </location>
</feature>
<dbReference type="EMBL" id="NAPY01000091">
    <property type="protein sequence ID" value="MUL39514.1"/>
    <property type="molecule type" value="Genomic_DNA"/>
</dbReference>
<protein>
    <recommendedName>
        <fullName evidence="9">AI-2E family transporter</fullName>
    </recommendedName>
</protein>
<dbReference type="PANTHER" id="PTHR21716">
    <property type="entry name" value="TRANSMEMBRANE PROTEIN"/>
    <property type="match status" value="1"/>
</dbReference>
<feature type="transmembrane region" description="Helical" evidence="6">
    <location>
        <begin position="297"/>
        <end position="330"/>
    </location>
</feature>
<keyword evidence="8" id="KW-1185">Reference proteome</keyword>
<feature type="transmembrane region" description="Helical" evidence="6">
    <location>
        <begin position="36"/>
        <end position="54"/>
    </location>
</feature>
<dbReference type="GO" id="GO:0016020">
    <property type="term" value="C:membrane"/>
    <property type="evidence" value="ECO:0007669"/>
    <property type="project" value="UniProtKB-SubCell"/>
</dbReference>
<accession>A0A6N8G3W1</accession>
<organism evidence="7 8">
    <name type="scientific">Gloeocapsopsis dulcis AAB1 = 1H9</name>
    <dbReference type="NCBI Taxonomy" id="1433147"/>
    <lineage>
        <taxon>Bacteria</taxon>
        <taxon>Bacillati</taxon>
        <taxon>Cyanobacteriota</taxon>
        <taxon>Cyanophyceae</taxon>
        <taxon>Oscillatoriophycideae</taxon>
        <taxon>Chroococcales</taxon>
        <taxon>Chroococcaceae</taxon>
        <taxon>Gloeocapsopsis</taxon>
        <taxon>Gloeocapsopsis dulcis</taxon>
    </lineage>
</organism>
<keyword evidence="4 6" id="KW-1133">Transmembrane helix</keyword>
<evidence type="ECO:0000256" key="4">
    <source>
        <dbReference type="ARBA" id="ARBA00022989"/>
    </source>
</evidence>
<comment type="caution">
    <text evidence="7">The sequence shown here is derived from an EMBL/GenBank/DDBJ whole genome shotgun (WGS) entry which is preliminary data.</text>
</comment>
<gene>
    <name evidence="7" type="ORF">BWI75_25445</name>
</gene>
<dbReference type="RefSeq" id="WP_105222123.1">
    <property type="nucleotide sequence ID" value="NZ_CAWNSU010000136.1"/>
</dbReference>
<dbReference type="OrthoDB" id="506451at2"/>
<evidence type="ECO:0000313" key="8">
    <source>
        <dbReference type="Proteomes" id="UP000441797"/>
    </source>
</evidence>
<dbReference type="GO" id="GO:0055085">
    <property type="term" value="P:transmembrane transport"/>
    <property type="evidence" value="ECO:0007669"/>
    <property type="project" value="TreeGrafter"/>
</dbReference>
<feature type="transmembrane region" description="Helical" evidence="6">
    <location>
        <begin position="145"/>
        <end position="168"/>
    </location>
</feature>
<keyword evidence="5 6" id="KW-0472">Membrane</keyword>
<dbReference type="InterPro" id="IPR002549">
    <property type="entry name" value="AI-2E-like"/>
</dbReference>
<dbReference type="PANTHER" id="PTHR21716:SF62">
    <property type="entry name" value="TRANSPORT PROTEIN YDBI-RELATED"/>
    <property type="match status" value="1"/>
</dbReference>
<evidence type="ECO:0000256" key="5">
    <source>
        <dbReference type="ARBA" id="ARBA00023136"/>
    </source>
</evidence>
<evidence type="ECO:0000256" key="1">
    <source>
        <dbReference type="ARBA" id="ARBA00004141"/>
    </source>
</evidence>
<feature type="transmembrane region" description="Helical" evidence="6">
    <location>
        <begin position="212"/>
        <end position="240"/>
    </location>
</feature>
<dbReference type="Proteomes" id="UP000441797">
    <property type="component" value="Unassembled WGS sequence"/>
</dbReference>
<comment type="subcellular location">
    <subcellularLocation>
        <location evidence="1">Membrane</location>
        <topology evidence="1">Multi-pass membrane protein</topology>
    </subcellularLocation>
</comment>
<feature type="transmembrane region" description="Helical" evidence="6">
    <location>
        <begin position="66"/>
        <end position="88"/>
    </location>
</feature>
<proteinExistence type="inferred from homology"/>
<reference evidence="7 8" key="1">
    <citation type="journal article" date="2019" name="Front. Microbiol.">
        <title>Genomic Features for Desiccation Tolerance and Sugar Biosynthesis in the Extremophile Gloeocapsopsis sp. UTEX B3054.</title>
        <authorList>
            <person name="Urrejola C."/>
            <person name="Alcorta J."/>
            <person name="Salas L."/>
            <person name="Vasquez M."/>
            <person name="Polz M.F."/>
            <person name="Vicuna R."/>
            <person name="Diez B."/>
        </authorList>
    </citation>
    <scope>NUCLEOTIDE SEQUENCE [LARGE SCALE GENOMIC DNA]</scope>
    <source>
        <strain evidence="7 8">1H9</strain>
    </source>
</reference>